<dbReference type="Pfam" id="PF02518">
    <property type="entry name" value="HATPase_c"/>
    <property type="match status" value="1"/>
</dbReference>
<dbReference type="Gene3D" id="3.30.565.10">
    <property type="entry name" value="Histidine kinase-like ATPase, C-terminal domain"/>
    <property type="match status" value="1"/>
</dbReference>
<dbReference type="SUPFAM" id="SSF47384">
    <property type="entry name" value="Homodimeric domain of signal transducing histidine kinase"/>
    <property type="match status" value="1"/>
</dbReference>
<dbReference type="Pfam" id="PF00512">
    <property type="entry name" value="HisKA"/>
    <property type="match status" value="1"/>
</dbReference>
<keyword evidence="8" id="KW-0472">Membrane</keyword>
<dbReference type="EMBL" id="BSUM01000005">
    <property type="protein sequence ID" value="GMA33756.1"/>
    <property type="molecule type" value="Genomic_DNA"/>
</dbReference>
<dbReference type="EMBL" id="BSUM01000004">
    <property type="protein sequence ID" value="GMA33693.1"/>
    <property type="molecule type" value="Genomic_DNA"/>
</dbReference>
<dbReference type="PROSITE" id="PS50109">
    <property type="entry name" value="HIS_KIN"/>
    <property type="match status" value="1"/>
</dbReference>
<evidence type="ECO:0000259" key="9">
    <source>
        <dbReference type="PROSITE" id="PS50109"/>
    </source>
</evidence>
<feature type="transmembrane region" description="Helical" evidence="8">
    <location>
        <begin position="140"/>
        <end position="158"/>
    </location>
</feature>
<comment type="subcellular location">
    <subcellularLocation>
        <location evidence="2">Cell membrane</location>
    </subcellularLocation>
</comment>
<dbReference type="InterPro" id="IPR004358">
    <property type="entry name" value="Sig_transdc_His_kin-like_C"/>
</dbReference>
<dbReference type="Proteomes" id="UP001157161">
    <property type="component" value="Unassembled WGS sequence"/>
</dbReference>
<feature type="transmembrane region" description="Helical" evidence="8">
    <location>
        <begin position="64"/>
        <end position="82"/>
    </location>
</feature>
<dbReference type="PRINTS" id="PR00344">
    <property type="entry name" value="BCTRLSENSOR"/>
</dbReference>
<organism evidence="10 13">
    <name type="scientific">Litorihabitans aurantiacus</name>
    <dbReference type="NCBI Taxonomy" id="1930061"/>
    <lineage>
        <taxon>Bacteria</taxon>
        <taxon>Bacillati</taxon>
        <taxon>Actinomycetota</taxon>
        <taxon>Actinomycetes</taxon>
        <taxon>Micrococcales</taxon>
        <taxon>Beutenbergiaceae</taxon>
        <taxon>Litorihabitans</taxon>
    </lineage>
</organism>
<comment type="caution">
    <text evidence="10">The sequence shown here is derived from an EMBL/GenBank/DDBJ whole genome shotgun (WGS) entry which is preliminary data.</text>
</comment>
<keyword evidence="6" id="KW-0418">Kinase</keyword>
<evidence type="ECO:0000313" key="10">
    <source>
        <dbReference type="EMBL" id="GMA33682.1"/>
    </source>
</evidence>
<dbReference type="InterPro" id="IPR003661">
    <property type="entry name" value="HisK_dim/P_dom"/>
</dbReference>
<keyword evidence="5" id="KW-0808">Transferase</keyword>
<reference evidence="10" key="2">
    <citation type="submission" date="2023-02" db="EMBL/GenBank/DDBJ databases">
        <authorList>
            <person name="Sun Q."/>
            <person name="Mori K."/>
        </authorList>
    </citation>
    <scope>NUCLEOTIDE SEQUENCE</scope>
    <source>
        <strain evidence="10">NBRC 112290</strain>
    </source>
</reference>
<dbReference type="GO" id="GO:0005886">
    <property type="term" value="C:plasma membrane"/>
    <property type="evidence" value="ECO:0007669"/>
    <property type="project" value="UniProtKB-SubCell"/>
</dbReference>
<dbReference type="InterPro" id="IPR005467">
    <property type="entry name" value="His_kinase_dom"/>
</dbReference>
<dbReference type="InterPro" id="IPR035965">
    <property type="entry name" value="PAS-like_dom_sf"/>
</dbReference>
<sequence>MPPLPVRTVLWRTQAPFLVTLAVALVAGAVTEAGPTWPYVAAGVAAACATAATGLLVSRLGEGVLIGGAVVHMVVVAGVDYASWPTTPSMVGLMMLPALHLSYGFRARRGPYLLAVGVPPILTALALGSSRAVAATWASAAVQILALVAVATVVYLSARHAWLQRVQLQQALLEARAAVNTAQVVADAIETGVTYYDTAGRVEVRNKAMTGFAQRAGYDAETVSAQHIYQSDQVTPVDLGEQPMERMLRGDMVDHDLFYLGPPGDQRAVTFTTTKLDGLAGPAGWVLAAHDVTDLVNAITTREEMILTFTHELRTPLTSIIGFAEMLQDTLDLEELGIARPVEVIHRNATHLSTLVQMLLQAGIEAQAEPHFAPTDVGDIVRESVASFQPKAAGRGITLEAGTPIGDTRAEVDHLRIRQVLDNLVSNALKYPPAGTTTRVLVEGTPDHVRVRVVDQGPGIDPQDLPQLFQRGFRSVTARRTATQGMGLGLAIARDIARAHSGEVTMVNNPDGGTTFTLELPRHPNVQTADAAAGDQATYSSALT</sequence>
<dbReference type="InterPro" id="IPR036890">
    <property type="entry name" value="HATPase_C_sf"/>
</dbReference>
<keyword evidence="13" id="KW-1185">Reference proteome</keyword>
<evidence type="ECO:0000256" key="4">
    <source>
        <dbReference type="ARBA" id="ARBA00022553"/>
    </source>
</evidence>
<dbReference type="AlphaFoldDB" id="A0AA37XIF9"/>
<evidence type="ECO:0000256" key="3">
    <source>
        <dbReference type="ARBA" id="ARBA00012438"/>
    </source>
</evidence>
<keyword evidence="7" id="KW-0902">Two-component regulatory system</keyword>
<dbReference type="CDD" id="cd00075">
    <property type="entry name" value="HATPase"/>
    <property type="match status" value="1"/>
</dbReference>
<evidence type="ECO:0000256" key="5">
    <source>
        <dbReference type="ARBA" id="ARBA00022679"/>
    </source>
</evidence>
<dbReference type="GO" id="GO:0000155">
    <property type="term" value="F:phosphorelay sensor kinase activity"/>
    <property type="evidence" value="ECO:0007669"/>
    <property type="project" value="InterPro"/>
</dbReference>
<dbReference type="SUPFAM" id="SSF55874">
    <property type="entry name" value="ATPase domain of HSP90 chaperone/DNA topoisomerase II/histidine kinase"/>
    <property type="match status" value="1"/>
</dbReference>
<dbReference type="PANTHER" id="PTHR43547:SF2">
    <property type="entry name" value="HYBRID SIGNAL TRANSDUCTION HISTIDINE KINASE C"/>
    <property type="match status" value="1"/>
</dbReference>
<feature type="domain" description="Histidine kinase" evidence="9">
    <location>
        <begin position="308"/>
        <end position="524"/>
    </location>
</feature>
<evidence type="ECO:0000313" key="12">
    <source>
        <dbReference type="EMBL" id="GMA33756.1"/>
    </source>
</evidence>
<protein>
    <recommendedName>
        <fullName evidence="3">histidine kinase</fullName>
        <ecNumber evidence="3">2.7.13.3</ecNumber>
    </recommendedName>
</protein>
<evidence type="ECO:0000313" key="11">
    <source>
        <dbReference type="EMBL" id="GMA33693.1"/>
    </source>
</evidence>
<proteinExistence type="predicted"/>
<dbReference type="InterPro" id="IPR036097">
    <property type="entry name" value="HisK_dim/P_sf"/>
</dbReference>
<evidence type="ECO:0000256" key="8">
    <source>
        <dbReference type="SAM" id="Phobius"/>
    </source>
</evidence>
<evidence type="ECO:0000256" key="6">
    <source>
        <dbReference type="ARBA" id="ARBA00022777"/>
    </source>
</evidence>
<dbReference type="FunFam" id="3.30.565.10:FF:000006">
    <property type="entry name" value="Sensor histidine kinase WalK"/>
    <property type="match status" value="1"/>
</dbReference>
<dbReference type="CDD" id="cd00082">
    <property type="entry name" value="HisKA"/>
    <property type="match status" value="1"/>
</dbReference>
<gene>
    <name evidence="10" type="ORF">GCM10025875_36740</name>
    <name evidence="11" type="ORF">GCM10025875_36850</name>
    <name evidence="12" type="ORF">GCM10025875_37480</name>
</gene>
<dbReference type="SMART" id="SM00388">
    <property type="entry name" value="HisKA"/>
    <property type="match status" value="1"/>
</dbReference>
<feature type="transmembrane region" description="Helical" evidence="8">
    <location>
        <begin position="112"/>
        <end position="134"/>
    </location>
</feature>
<dbReference type="PANTHER" id="PTHR43547">
    <property type="entry name" value="TWO-COMPONENT HISTIDINE KINASE"/>
    <property type="match status" value="1"/>
</dbReference>
<dbReference type="Gene3D" id="1.10.287.130">
    <property type="match status" value="1"/>
</dbReference>
<dbReference type="InterPro" id="IPR003594">
    <property type="entry name" value="HATPase_dom"/>
</dbReference>
<keyword evidence="4" id="KW-0597">Phosphoprotein</keyword>
<dbReference type="SMART" id="SM00387">
    <property type="entry name" value="HATPase_c"/>
    <property type="match status" value="1"/>
</dbReference>
<reference evidence="10" key="1">
    <citation type="journal article" date="2014" name="Int. J. Syst. Evol. Microbiol.">
        <title>Complete genome sequence of Corynebacterium casei LMG S-19264T (=DSM 44701T), isolated from a smear-ripened cheese.</title>
        <authorList>
            <consortium name="US DOE Joint Genome Institute (JGI-PGF)"/>
            <person name="Walter F."/>
            <person name="Albersmeier A."/>
            <person name="Kalinowski J."/>
            <person name="Ruckert C."/>
        </authorList>
    </citation>
    <scope>NUCLEOTIDE SEQUENCE</scope>
    <source>
        <strain evidence="10">NBRC 112290</strain>
    </source>
</reference>
<evidence type="ECO:0000313" key="13">
    <source>
        <dbReference type="Proteomes" id="UP001157161"/>
    </source>
</evidence>
<evidence type="ECO:0000256" key="7">
    <source>
        <dbReference type="ARBA" id="ARBA00023012"/>
    </source>
</evidence>
<name>A0AA37XIF9_9MICO</name>
<evidence type="ECO:0000256" key="1">
    <source>
        <dbReference type="ARBA" id="ARBA00000085"/>
    </source>
</evidence>
<evidence type="ECO:0000256" key="2">
    <source>
        <dbReference type="ARBA" id="ARBA00004236"/>
    </source>
</evidence>
<keyword evidence="8" id="KW-0812">Transmembrane</keyword>
<feature type="transmembrane region" description="Helical" evidence="8">
    <location>
        <begin position="39"/>
        <end position="57"/>
    </location>
</feature>
<dbReference type="SUPFAM" id="SSF55785">
    <property type="entry name" value="PYP-like sensor domain (PAS domain)"/>
    <property type="match status" value="1"/>
</dbReference>
<accession>A0AA37XIF9</accession>
<keyword evidence="8" id="KW-1133">Transmembrane helix</keyword>
<dbReference type="EMBL" id="BSUM01000003">
    <property type="protein sequence ID" value="GMA33682.1"/>
    <property type="molecule type" value="Genomic_DNA"/>
</dbReference>
<dbReference type="EC" id="2.7.13.3" evidence="3"/>
<comment type="catalytic activity">
    <reaction evidence="1">
        <text>ATP + protein L-histidine = ADP + protein N-phospho-L-histidine.</text>
        <dbReference type="EC" id="2.7.13.3"/>
    </reaction>
</comment>